<name>A0A679IRV0_9HYPH</name>
<reference evidence="2" key="1">
    <citation type="submission" date="2019-12" db="EMBL/GenBank/DDBJ databases">
        <authorList>
            <person name="Cremers G."/>
        </authorList>
    </citation>
    <scope>NUCLEOTIDE SEQUENCE</scope>
    <source>
        <strain evidence="2">Mbul1</strain>
    </source>
</reference>
<sequence length="211" mass="22693">MAGDFHEVRFPLDVALRGSGGPSRLTEIVTLASGREHRNSRWADSRRRYDAGLGIRTLDALHAVLAFFEERRGRLYGFRYRDRIDHRSGPPSQAVGPGDQPLGLGDGATRVFPLAKTYGAGPLPYRRLIAKPVAETVRVAVAGVERPASAFTCDAATGLVTLVTAPAPGAAVTAGFWFDVPVRFDTDDLSVDLQAFTAGEIPNVPLVEIVP</sequence>
<accession>A0A679IRV0</accession>
<protein>
    <recommendedName>
        <fullName evidence="1">DUF2460 domain-containing protein</fullName>
    </recommendedName>
</protein>
<dbReference type="Pfam" id="PF09343">
    <property type="entry name" value="DUF2460"/>
    <property type="match status" value="1"/>
</dbReference>
<dbReference type="InterPro" id="IPR011740">
    <property type="entry name" value="DUF2460"/>
</dbReference>
<feature type="domain" description="DUF2460" evidence="1">
    <location>
        <begin position="6"/>
        <end position="209"/>
    </location>
</feature>
<evidence type="ECO:0000259" key="1">
    <source>
        <dbReference type="Pfam" id="PF09343"/>
    </source>
</evidence>
<proteinExistence type="predicted"/>
<gene>
    <name evidence="2" type="ORF">MBUL_01198</name>
</gene>
<dbReference type="EMBL" id="LR743504">
    <property type="protein sequence ID" value="CAA2101482.1"/>
    <property type="molecule type" value="Genomic_DNA"/>
</dbReference>
<dbReference type="AlphaFoldDB" id="A0A679IRV0"/>
<organism evidence="2">
    <name type="scientific">Methylobacterium bullatum</name>
    <dbReference type="NCBI Taxonomy" id="570505"/>
    <lineage>
        <taxon>Bacteria</taxon>
        <taxon>Pseudomonadati</taxon>
        <taxon>Pseudomonadota</taxon>
        <taxon>Alphaproteobacteria</taxon>
        <taxon>Hyphomicrobiales</taxon>
        <taxon>Methylobacteriaceae</taxon>
        <taxon>Methylobacterium</taxon>
    </lineage>
</organism>
<dbReference type="NCBIfam" id="TIGR02217">
    <property type="entry name" value="chp_TIGR02217"/>
    <property type="match status" value="1"/>
</dbReference>
<evidence type="ECO:0000313" key="2">
    <source>
        <dbReference type="EMBL" id="CAA2101482.1"/>
    </source>
</evidence>